<keyword evidence="4" id="KW-0997">Cell inner membrane</keyword>
<dbReference type="SUPFAM" id="SSF52540">
    <property type="entry name" value="P-loop containing nucleoside triphosphate hydrolases"/>
    <property type="match status" value="1"/>
</dbReference>
<keyword evidence="2" id="KW-0813">Transport</keyword>
<dbReference type="InterPro" id="IPR017871">
    <property type="entry name" value="ABC_transporter-like_CS"/>
</dbReference>
<evidence type="ECO:0000313" key="10">
    <source>
        <dbReference type="Proteomes" id="UP001620514"/>
    </source>
</evidence>
<dbReference type="CDD" id="cd03257">
    <property type="entry name" value="ABC_NikE_OppD_transporters"/>
    <property type="match status" value="1"/>
</dbReference>
<protein>
    <submittedName>
        <fullName evidence="9">Oligopeptide/dipeptide ABC transporter ATP-binding protein</fullName>
    </submittedName>
</protein>
<comment type="similarity">
    <text evidence="1">Belongs to the ABC transporter superfamily.</text>
</comment>
<dbReference type="PROSITE" id="PS50893">
    <property type="entry name" value="ABC_TRANSPORTER_2"/>
    <property type="match status" value="1"/>
</dbReference>
<dbReference type="SMART" id="SM00382">
    <property type="entry name" value="AAA"/>
    <property type="match status" value="1"/>
</dbReference>
<keyword evidence="4" id="KW-0472">Membrane</keyword>
<keyword evidence="3" id="KW-1003">Cell membrane</keyword>
<evidence type="ECO:0000256" key="7">
    <source>
        <dbReference type="SAM" id="MobiDB-lite"/>
    </source>
</evidence>
<dbReference type="EMBL" id="JBIYDN010000069">
    <property type="protein sequence ID" value="MFK4448943.1"/>
    <property type="molecule type" value="Genomic_DNA"/>
</dbReference>
<evidence type="ECO:0000256" key="5">
    <source>
        <dbReference type="ARBA" id="ARBA00022741"/>
    </source>
</evidence>
<reference evidence="9 10" key="2">
    <citation type="submission" date="2024-11" db="EMBL/GenBank/DDBJ databases">
        <title>Using genomics to understand microbial adaptation to soil warming.</title>
        <authorList>
            <person name="Deangelis K.M. PhD."/>
        </authorList>
    </citation>
    <scope>NUCLEOTIDE SEQUENCE [LARGE SCALE GENOMIC DNA]</scope>
    <source>
        <strain evidence="9 10">GAS97</strain>
    </source>
</reference>
<sequence>MSSPLLAATGLVTQVGKAGLRAVDNVDIHLWAGEVLGIVGESGSGKTTLARTLLGQQQESAGEICLHQKRVSGVEPRRARAARRVIQYVHQDQAAALDPWWRIGNTLHETLRVSGVRNSDERKERIEQMLKAVGLHTGVLERYPHELSGGQIRRIGLARILSLRPEIVILDEPTAGLDLSVQANVLRLFKDMQAQFNLSYIMVSHDLSVVRLMCDRVAVMYLGKIVEVAPSQQLFESPAHPYTRSMLGAAPRVDPERQVQSSTLNGDPPSLMKTPDGCRFRTRCDHATDACSRHVPELETVSGEHSVACLRWRDLTSFNLTRSH</sequence>
<dbReference type="InterPro" id="IPR013563">
    <property type="entry name" value="Oligopep_ABC_C"/>
</dbReference>
<keyword evidence="5" id="KW-0547">Nucleotide-binding</keyword>
<dbReference type="PANTHER" id="PTHR43776:SF7">
    <property type="entry name" value="D,D-DIPEPTIDE TRANSPORT ATP-BINDING PROTEIN DDPF-RELATED"/>
    <property type="match status" value="1"/>
</dbReference>
<gene>
    <name evidence="9" type="ORF">ABH943_008988</name>
</gene>
<evidence type="ECO:0000256" key="2">
    <source>
        <dbReference type="ARBA" id="ARBA00022448"/>
    </source>
</evidence>
<dbReference type="Pfam" id="PF00005">
    <property type="entry name" value="ABC_tran"/>
    <property type="match status" value="1"/>
</dbReference>
<feature type="domain" description="ABC transporter" evidence="8">
    <location>
        <begin position="6"/>
        <end position="247"/>
    </location>
</feature>
<dbReference type="PANTHER" id="PTHR43776">
    <property type="entry name" value="TRANSPORT ATP-BINDING PROTEIN"/>
    <property type="match status" value="1"/>
</dbReference>
<evidence type="ECO:0000256" key="6">
    <source>
        <dbReference type="ARBA" id="ARBA00022840"/>
    </source>
</evidence>
<dbReference type="PROSITE" id="PS00211">
    <property type="entry name" value="ABC_TRANSPORTER_1"/>
    <property type="match status" value="1"/>
</dbReference>
<dbReference type="InterPro" id="IPR050319">
    <property type="entry name" value="ABC_transp_ATP-bind"/>
</dbReference>
<organism evidence="9 10">
    <name type="scientific">Caballeronia udeis</name>
    <dbReference type="NCBI Taxonomy" id="1232866"/>
    <lineage>
        <taxon>Bacteria</taxon>
        <taxon>Pseudomonadati</taxon>
        <taxon>Pseudomonadota</taxon>
        <taxon>Betaproteobacteria</taxon>
        <taxon>Burkholderiales</taxon>
        <taxon>Burkholderiaceae</taxon>
        <taxon>Caballeronia</taxon>
    </lineage>
</organism>
<keyword evidence="6 9" id="KW-0067">ATP-binding</keyword>
<dbReference type="Gene3D" id="3.40.50.300">
    <property type="entry name" value="P-loop containing nucleotide triphosphate hydrolases"/>
    <property type="match status" value="1"/>
</dbReference>
<evidence type="ECO:0000259" key="8">
    <source>
        <dbReference type="PROSITE" id="PS50893"/>
    </source>
</evidence>
<dbReference type="RefSeq" id="WP_404615611.1">
    <property type="nucleotide sequence ID" value="NZ_JBIYDN010000069.1"/>
</dbReference>
<dbReference type="GO" id="GO:0005524">
    <property type="term" value="F:ATP binding"/>
    <property type="evidence" value="ECO:0007669"/>
    <property type="project" value="UniProtKB-KW"/>
</dbReference>
<evidence type="ECO:0000313" key="9">
    <source>
        <dbReference type="EMBL" id="MFK4448943.1"/>
    </source>
</evidence>
<feature type="region of interest" description="Disordered" evidence="7">
    <location>
        <begin position="251"/>
        <end position="272"/>
    </location>
</feature>
<dbReference type="InterPro" id="IPR003593">
    <property type="entry name" value="AAA+_ATPase"/>
</dbReference>
<accession>A0ABW8MYX5</accession>
<dbReference type="Pfam" id="PF08352">
    <property type="entry name" value="oligo_HPY"/>
    <property type="match status" value="1"/>
</dbReference>
<name>A0ABW8MYX5_9BURK</name>
<dbReference type="Proteomes" id="UP001620514">
    <property type="component" value="Unassembled WGS sequence"/>
</dbReference>
<reference evidence="9 10" key="1">
    <citation type="submission" date="2024-10" db="EMBL/GenBank/DDBJ databases">
        <authorList>
            <person name="Deangelis K."/>
            <person name="Huntemann M."/>
            <person name="Clum A."/>
            <person name="Wang J."/>
            <person name="Palaniappan K."/>
            <person name="Ritter S."/>
            <person name="Chen I.-M."/>
            <person name="Stamatis D."/>
            <person name="Reddy T."/>
            <person name="O'Malley R."/>
            <person name="Daum C."/>
            <person name="Ng V."/>
            <person name="Ivanova N."/>
            <person name="Kyrpides N."/>
            <person name="Woyke T."/>
        </authorList>
    </citation>
    <scope>NUCLEOTIDE SEQUENCE [LARGE SCALE GENOMIC DNA]</scope>
    <source>
        <strain evidence="9 10">GAS97</strain>
    </source>
</reference>
<keyword evidence="10" id="KW-1185">Reference proteome</keyword>
<evidence type="ECO:0000256" key="4">
    <source>
        <dbReference type="ARBA" id="ARBA00022519"/>
    </source>
</evidence>
<proteinExistence type="inferred from homology"/>
<evidence type="ECO:0000256" key="1">
    <source>
        <dbReference type="ARBA" id="ARBA00005417"/>
    </source>
</evidence>
<comment type="caution">
    <text evidence="9">The sequence shown here is derived from an EMBL/GenBank/DDBJ whole genome shotgun (WGS) entry which is preliminary data.</text>
</comment>
<evidence type="ECO:0000256" key="3">
    <source>
        <dbReference type="ARBA" id="ARBA00022475"/>
    </source>
</evidence>
<dbReference type="InterPro" id="IPR027417">
    <property type="entry name" value="P-loop_NTPase"/>
</dbReference>
<dbReference type="InterPro" id="IPR003439">
    <property type="entry name" value="ABC_transporter-like_ATP-bd"/>
</dbReference>
<dbReference type="NCBIfam" id="TIGR01727">
    <property type="entry name" value="oligo_HPY"/>
    <property type="match status" value="1"/>
</dbReference>